<accession>A0A2V5HRZ4</accession>
<proteinExistence type="inferred from homology"/>
<dbReference type="GO" id="GO:0016787">
    <property type="term" value="F:hydrolase activity"/>
    <property type="evidence" value="ECO:0007669"/>
    <property type="project" value="UniProtKB-KW"/>
</dbReference>
<dbReference type="InterPro" id="IPR001279">
    <property type="entry name" value="Metallo-B-lactamas"/>
</dbReference>
<dbReference type="InterPro" id="IPR051013">
    <property type="entry name" value="MBL_superfamily_lactonases"/>
</dbReference>
<evidence type="ECO:0000256" key="4">
    <source>
        <dbReference type="ARBA" id="ARBA00022833"/>
    </source>
</evidence>
<dbReference type="CDD" id="cd07730">
    <property type="entry name" value="metallo-hydrolase-like_MBL-fold"/>
    <property type="match status" value="1"/>
</dbReference>
<dbReference type="SMART" id="SM00849">
    <property type="entry name" value="Lactamase_B"/>
    <property type="match status" value="1"/>
</dbReference>
<evidence type="ECO:0000313" key="7">
    <source>
        <dbReference type="Proteomes" id="UP000248817"/>
    </source>
</evidence>
<dbReference type="Gene3D" id="3.60.15.10">
    <property type="entry name" value="Ribonuclease Z/Hydroxyacylglutathione hydrolase-like"/>
    <property type="match status" value="1"/>
</dbReference>
<comment type="similarity">
    <text evidence="1">Belongs to the metallo-beta-lactamase superfamily.</text>
</comment>
<sequence>MTDFGRELPETDAFVDVKLLNGGSMTAHYHKLHAGDPAEEFRMYNWAFYIYHPGQQRHIIWDLGFSSVRRTSQDAADYSPAVAEGPFVEAHFQAPRESIPDQIQRRSGVAADQIQIVIISHAHFDHCRPISRTFVNAVAWFGPGTREFCAPGHLVDPTSFWDGRFFDPEDRATERWQTLPGPWTPFGPFPNALDFLGDGSLWIIQAPGHMPGNLCACARLESGEWILLGSDCCHSRALLDGAKDFARLSLPEGGDFCLHTDLEAARDTVARVRDLKTRRGVHVALAHDTSFIEDGQDPVLLSLLDEEGRAEWAAALREQRPF</sequence>
<keyword evidence="4" id="KW-0862">Zinc</keyword>
<evidence type="ECO:0000256" key="3">
    <source>
        <dbReference type="ARBA" id="ARBA00022801"/>
    </source>
</evidence>
<evidence type="ECO:0000256" key="2">
    <source>
        <dbReference type="ARBA" id="ARBA00022723"/>
    </source>
</evidence>
<dbReference type="SUPFAM" id="SSF56281">
    <property type="entry name" value="Metallo-hydrolase/oxidoreductase"/>
    <property type="match status" value="1"/>
</dbReference>
<dbReference type="InterPro" id="IPR036866">
    <property type="entry name" value="RibonucZ/Hydroxyglut_hydro"/>
</dbReference>
<keyword evidence="2" id="KW-0479">Metal-binding</keyword>
<dbReference type="PANTHER" id="PTHR42978:SF4">
    <property type="entry name" value="METALLO-BETA-LACTAMASE DOMAIN-CONTAINING PROTEIN"/>
    <property type="match status" value="1"/>
</dbReference>
<keyword evidence="3 6" id="KW-0378">Hydrolase</keyword>
<evidence type="ECO:0000256" key="1">
    <source>
        <dbReference type="ARBA" id="ARBA00007749"/>
    </source>
</evidence>
<dbReference type="GO" id="GO:0046872">
    <property type="term" value="F:metal ion binding"/>
    <property type="evidence" value="ECO:0007669"/>
    <property type="project" value="UniProtKB-KW"/>
</dbReference>
<dbReference type="AlphaFoldDB" id="A0A2V5HRZ4"/>
<protein>
    <submittedName>
        <fullName evidence="6">Metallo-hydrolase/oxidoreductase</fullName>
    </submittedName>
</protein>
<reference evidence="6 7" key="1">
    <citation type="submission" date="2018-02" db="EMBL/GenBank/DDBJ databases">
        <title>The genomes of Aspergillus section Nigri reveals drivers in fungal speciation.</title>
        <authorList>
            <consortium name="DOE Joint Genome Institute"/>
            <person name="Vesth T.C."/>
            <person name="Nybo J."/>
            <person name="Theobald S."/>
            <person name="Brandl J."/>
            <person name="Frisvad J.C."/>
            <person name="Nielsen K.F."/>
            <person name="Lyhne E.K."/>
            <person name="Kogle M.E."/>
            <person name="Kuo A."/>
            <person name="Riley R."/>
            <person name="Clum A."/>
            <person name="Nolan M."/>
            <person name="Lipzen A."/>
            <person name="Salamov A."/>
            <person name="Henrissat B."/>
            <person name="Wiebenga A."/>
            <person name="De vries R.P."/>
            <person name="Grigoriev I.V."/>
            <person name="Mortensen U.H."/>
            <person name="Andersen M.R."/>
            <person name="Baker S.E."/>
        </authorList>
    </citation>
    <scope>NUCLEOTIDE SEQUENCE [LARGE SCALE GENOMIC DNA]</scope>
    <source>
        <strain evidence="6 7">CBS 114.80</strain>
    </source>
</reference>
<evidence type="ECO:0000259" key="5">
    <source>
        <dbReference type="SMART" id="SM00849"/>
    </source>
</evidence>
<organism evidence="6 7">
    <name type="scientific">Aspergillus indologenus CBS 114.80</name>
    <dbReference type="NCBI Taxonomy" id="1450541"/>
    <lineage>
        <taxon>Eukaryota</taxon>
        <taxon>Fungi</taxon>
        <taxon>Dikarya</taxon>
        <taxon>Ascomycota</taxon>
        <taxon>Pezizomycotina</taxon>
        <taxon>Eurotiomycetes</taxon>
        <taxon>Eurotiomycetidae</taxon>
        <taxon>Eurotiales</taxon>
        <taxon>Aspergillaceae</taxon>
        <taxon>Aspergillus</taxon>
        <taxon>Aspergillus subgen. Circumdati</taxon>
    </lineage>
</organism>
<evidence type="ECO:0000313" key="6">
    <source>
        <dbReference type="EMBL" id="PYI24874.1"/>
    </source>
</evidence>
<dbReference type="Proteomes" id="UP000248817">
    <property type="component" value="Unassembled WGS sequence"/>
</dbReference>
<gene>
    <name evidence="6" type="ORF">BP00DRAFT_359875</name>
</gene>
<feature type="domain" description="Metallo-beta-lactamase" evidence="5">
    <location>
        <begin position="44"/>
        <end position="287"/>
    </location>
</feature>
<dbReference type="EMBL" id="KZ825750">
    <property type="protein sequence ID" value="PYI24874.1"/>
    <property type="molecule type" value="Genomic_DNA"/>
</dbReference>
<keyword evidence="7" id="KW-1185">Reference proteome</keyword>
<dbReference type="PANTHER" id="PTHR42978">
    <property type="entry name" value="QUORUM-QUENCHING LACTONASE YTNP-RELATED-RELATED"/>
    <property type="match status" value="1"/>
</dbReference>
<name>A0A2V5HRZ4_9EURO</name>